<feature type="domain" description="Beta-galactosidase C-terminal" evidence="9">
    <location>
        <begin position="629"/>
        <end position="677"/>
    </location>
</feature>
<dbReference type="RefSeq" id="WP_345187844.1">
    <property type="nucleotide sequence ID" value="NZ_BAABGP010000018.1"/>
</dbReference>
<dbReference type="Pfam" id="PF02449">
    <property type="entry name" value="Glyco_hydro_42"/>
    <property type="match status" value="1"/>
</dbReference>
<dbReference type="Gene3D" id="2.60.40.1180">
    <property type="entry name" value="Golgi alpha-mannosidase II"/>
    <property type="match status" value="1"/>
</dbReference>
<name>A0ABP8PL86_9MICO</name>
<evidence type="ECO:0000256" key="4">
    <source>
        <dbReference type="ARBA" id="ARBA00022801"/>
    </source>
</evidence>
<evidence type="ECO:0000256" key="5">
    <source>
        <dbReference type="ARBA" id="ARBA00023295"/>
    </source>
</evidence>
<evidence type="ECO:0000256" key="1">
    <source>
        <dbReference type="ARBA" id="ARBA00001412"/>
    </source>
</evidence>
<dbReference type="SUPFAM" id="SSF52317">
    <property type="entry name" value="Class I glutamine amidotransferase-like"/>
    <property type="match status" value="1"/>
</dbReference>
<dbReference type="Gene3D" id="3.40.50.880">
    <property type="match status" value="1"/>
</dbReference>
<dbReference type="InterPro" id="IPR017853">
    <property type="entry name" value="GH"/>
</dbReference>
<gene>
    <name evidence="10" type="ORF">GCM10023171_27210</name>
</gene>
<evidence type="ECO:0000313" key="11">
    <source>
        <dbReference type="Proteomes" id="UP001500731"/>
    </source>
</evidence>
<dbReference type="EMBL" id="BAABGP010000018">
    <property type="protein sequence ID" value="GAA4488171.1"/>
    <property type="molecule type" value="Genomic_DNA"/>
</dbReference>
<dbReference type="InterPro" id="IPR029062">
    <property type="entry name" value="Class_I_gatase-like"/>
</dbReference>
<evidence type="ECO:0000259" key="9">
    <source>
        <dbReference type="Pfam" id="PF08533"/>
    </source>
</evidence>
<dbReference type="Proteomes" id="UP001500731">
    <property type="component" value="Unassembled WGS sequence"/>
</dbReference>
<feature type="domain" description="Glycoside hydrolase family 42 N-terminal" evidence="7">
    <location>
        <begin position="25"/>
        <end position="391"/>
    </location>
</feature>
<organism evidence="10 11">
    <name type="scientific">Microbacterium panaciterrae</name>
    <dbReference type="NCBI Taxonomy" id="985759"/>
    <lineage>
        <taxon>Bacteria</taxon>
        <taxon>Bacillati</taxon>
        <taxon>Actinomycetota</taxon>
        <taxon>Actinomycetes</taxon>
        <taxon>Micrococcales</taxon>
        <taxon>Microbacteriaceae</taxon>
        <taxon>Microbacterium</taxon>
    </lineage>
</organism>
<comment type="caution">
    <text evidence="10">The sequence shown here is derived from an EMBL/GenBank/DDBJ whole genome shotgun (WGS) entry which is preliminary data.</text>
</comment>
<feature type="domain" description="Beta-galactosidase trimerisation" evidence="8">
    <location>
        <begin position="402"/>
        <end position="611"/>
    </location>
</feature>
<keyword evidence="4 6" id="KW-0378">Hydrolase</keyword>
<keyword evidence="11" id="KW-1185">Reference proteome</keyword>
<dbReference type="InterPro" id="IPR013738">
    <property type="entry name" value="Beta_galactosidase_Trimer"/>
</dbReference>
<dbReference type="CDD" id="cd03143">
    <property type="entry name" value="A4_beta-galactosidase_middle_domain"/>
    <property type="match status" value="1"/>
</dbReference>
<evidence type="ECO:0000256" key="2">
    <source>
        <dbReference type="ARBA" id="ARBA00005940"/>
    </source>
</evidence>
<comment type="catalytic activity">
    <reaction evidence="1 6">
        <text>Hydrolysis of terminal non-reducing beta-D-galactose residues in beta-D-galactosides.</text>
        <dbReference type="EC" id="3.2.1.23"/>
    </reaction>
</comment>
<dbReference type="Pfam" id="PF08532">
    <property type="entry name" value="Glyco_hydro_42M"/>
    <property type="match status" value="1"/>
</dbReference>
<comment type="similarity">
    <text evidence="2 6">Belongs to the glycosyl hydrolase 42 family.</text>
</comment>
<evidence type="ECO:0000313" key="10">
    <source>
        <dbReference type="EMBL" id="GAA4488171.1"/>
    </source>
</evidence>
<dbReference type="InterPro" id="IPR013739">
    <property type="entry name" value="Beta_galactosidase_C"/>
</dbReference>
<evidence type="ECO:0000256" key="3">
    <source>
        <dbReference type="ARBA" id="ARBA00012756"/>
    </source>
</evidence>
<dbReference type="PIRSF" id="PIRSF001084">
    <property type="entry name" value="B-galactosidase"/>
    <property type="match status" value="1"/>
</dbReference>
<proteinExistence type="inferred from homology"/>
<dbReference type="PANTHER" id="PTHR36447">
    <property type="entry name" value="BETA-GALACTOSIDASE GANA"/>
    <property type="match status" value="1"/>
</dbReference>
<accession>A0ABP8PL86</accession>
<dbReference type="InterPro" id="IPR003476">
    <property type="entry name" value="Glyco_hydro_42"/>
</dbReference>
<protein>
    <recommendedName>
        <fullName evidence="3 6">Beta-galactosidase</fullName>
        <shortName evidence="6">Beta-gal</shortName>
        <ecNumber evidence="3 6">3.2.1.23</ecNumber>
    </recommendedName>
</protein>
<dbReference type="Pfam" id="PF08533">
    <property type="entry name" value="Glyco_hydro_42C"/>
    <property type="match status" value="1"/>
</dbReference>
<evidence type="ECO:0000256" key="6">
    <source>
        <dbReference type="PIRNR" id="PIRNR001084"/>
    </source>
</evidence>
<dbReference type="EC" id="3.2.1.23" evidence="3 6"/>
<keyword evidence="5 6" id="KW-0326">Glycosidase</keyword>
<evidence type="ECO:0000259" key="7">
    <source>
        <dbReference type="Pfam" id="PF02449"/>
    </source>
</evidence>
<dbReference type="SUPFAM" id="SSF51445">
    <property type="entry name" value="(Trans)glycosidases"/>
    <property type="match status" value="1"/>
</dbReference>
<dbReference type="PANTHER" id="PTHR36447:SF1">
    <property type="entry name" value="BETA-GALACTOSIDASE GANA"/>
    <property type="match status" value="1"/>
</dbReference>
<dbReference type="InterPro" id="IPR013529">
    <property type="entry name" value="Glyco_hydro_42_N"/>
</dbReference>
<dbReference type="InterPro" id="IPR013780">
    <property type="entry name" value="Glyco_hydro_b"/>
</dbReference>
<sequence>MSRTTTTAAPFAALTAERGICFGGDYNPEQWDPSVWREDVALMREAGVNLVNVGVFSWARIERTPGERDFAWLDEVLELLDAAGIAVDLATPTASPPPWLGIRYPETLPVDRDGVRLVPGSRNQFSPASRLYRDHALAITRDLAARYASHPAVRMWHVGNEYGQVDHGDEAAREFRRWLRARYGTIEALNAAWGTTFWSQNYADFEEILPPRRAPYLINPTQSLDFRRYTSDQLRDCFTELRDAIRESGATQPITTNFMGFFPLADYWSWADEVDVIADDQYPDPAHPGSVEEIALTQDLMRSLGHGAPWMLMEQATSAVQWRAHNAPKSPEKARLDTLQAVARGADGVGYFQWRASRAGAERFHAAMLPHAGADTDIFRGVCRQGADLQRLRPVVGGRIEADAAILFDWSAWWAAEEPARPTERLDTLEQLNRWYRQLWRRGIAVDVLPPTADLSAYRLVLVPQLYILEPAAAAALETAVQRGAHLVVGPFSGVADRNAHIVTGRAPVLLGETLGISGEEWCAIPEECVALGGAGWAVAAGESQDGEASASILGERIRSDGAEVLLRHLEGGLAGIPAVTRNPRGEGTAWYLSAVVSDGVLSRVIGEAVADSRTRGALAGYTLLPERLEAVRRGEVLFLLNHSDEDQDVAVPAGLVDLLTGAETEDVVTVQAGDARALIEKENR</sequence>
<dbReference type="Gene3D" id="3.20.20.80">
    <property type="entry name" value="Glycosidases"/>
    <property type="match status" value="1"/>
</dbReference>
<evidence type="ECO:0000259" key="8">
    <source>
        <dbReference type="Pfam" id="PF08532"/>
    </source>
</evidence>
<reference evidence="11" key="1">
    <citation type="journal article" date="2019" name="Int. J. Syst. Evol. Microbiol.">
        <title>The Global Catalogue of Microorganisms (GCM) 10K type strain sequencing project: providing services to taxonomists for standard genome sequencing and annotation.</title>
        <authorList>
            <consortium name="The Broad Institute Genomics Platform"/>
            <consortium name="The Broad Institute Genome Sequencing Center for Infectious Disease"/>
            <person name="Wu L."/>
            <person name="Ma J."/>
        </authorList>
    </citation>
    <scope>NUCLEOTIDE SEQUENCE [LARGE SCALE GENOMIC DNA]</scope>
    <source>
        <strain evidence="11">JCM 17839</strain>
    </source>
</reference>